<organism evidence="2">
    <name type="scientific">Pararge aegeria</name>
    <name type="common">speckled wood butterfly</name>
    <dbReference type="NCBI Taxonomy" id="116150"/>
    <lineage>
        <taxon>Eukaryota</taxon>
        <taxon>Metazoa</taxon>
        <taxon>Ecdysozoa</taxon>
        <taxon>Arthropoda</taxon>
        <taxon>Hexapoda</taxon>
        <taxon>Insecta</taxon>
        <taxon>Pterygota</taxon>
        <taxon>Neoptera</taxon>
        <taxon>Endopterygota</taxon>
        <taxon>Lepidoptera</taxon>
        <taxon>Glossata</taxon>
        <taxon>Ditrysia</taxon>
        <taxon>Papilionoidea</taxon>
        <taxon>Nymphalidae</taxon>
        <taxon>Satyrinae</taxon>
        <taxon>Satyrini</taxon>
        <taxon>Parargina</taxon>
        <taxon>Pararge</taxon>
    </lineage>
</organism>
<proteinExistence type="predicted"/>
<accession>S4NZU3</accession>
<reference evidence="2" key="2">
    <citation type="submission" date="2013-05" db="EMBL/GenBank/DDBJ databases">
        <authorList>
            <person name="Carter J.-M."/>
            <person name="Baker S.C."/>
            <person name="Pink R."/>
            <person name="Carter D.R.F."/>
            <person name="Collins A."/>
            <person name="Tomlin J."/>
            <person name="Gibbs M."/>
            <person name="Breuker C.J."/>
        </authorList>
    </citation>
    <scope>NUCLEOTIDE SEQUENCE</scope>
    <source>
        <tissue evidence="2">Ovary</tissue>
    </source>
</reference>
<dbReference type="EMBL" id="GAIX01013240">
    <property type="protein sequence ID" value="JAA79320.1"/>
    <property type="molecule type" value="Transcribed_RNA"/>
</dbReference>
<feature type="non-terminal residue" evidence="2">
    <location>
        <position position="1"/>
    </location>
</feature>
<evidence type="ECO:0000256" key="1">
    <source>
        <dbReference type="SAM" id="MobiDB-lite"/>
    </source>
</evidence>
<feature type="region of interest" description="Disordered" evidence="1">
    <location>
        <begin position="1"/>
        <end position="27"/>
    </location>
</feature>
<protein>
    <submittedName>
        <fullName evidence="2">Uncharacterized protein</fullName>
    </submittedName>
</protein>
<reference evidence="2" key="1">
    <citation type="journal article" date="2013" name="BMC Genomics">
        <title>Unscrambling butterfly oogenesis.</title>
        <authorList>
            <person name="Carter J.M."/>
            <person name="Baker S.C."/>
            <person name="Pink R."/>
            <person name="Carter D.R."/>
            <person name="Collins A."/>
            <person name="Tomlin J."/>
            <person name="Gibbs M."/>
            <person name="Breuker C.J."/>
        </authorList>
    </citation>
    <scope>NUCLEOTIDE SEQUENCE</scope>
    <source>
        <tissue evidence="2">Ovary</tissue>
    </source>
</reference>
<feature type="non-terminal residue" evidence="2">
    <location>
        <position position="69"/>
    </location>
</feature>
<name>S4NZU3_9NEOP</name>
<sequence length="69" mass="7432">TEDLDQESQVDSPDPTAMSSPGGASLDLPITSELERLAQTVQEQEVRNVTVPQPEAAIENGACRNRLLL</sequence>
<evidence type="ECO:0000313" key="2">
    <source>
        <dbReference type="EMBL" id="JAA79320.1"/>
    </source>
</evidence>
<dbReference type="AlphaFoldDB" id="S4NZU3"/>